<feature type="transmembrane region" description="Helical" evidence="1">
    <location>
        <begin position="155"/>
        <end position="176"/>
    </location>
</feature>
<evidence type="ECO:0000313" key="2">
    <source>
        <dbReference type="EMBL" id="MBC5993990.1"/>
    </source>
</evidence>
<proteinExistence type="predicted"/>
<keyword evidence="3" id="KW-1185">Reference proteome</keyword>
<dbReference type="InterPro" id="IPR005625">
    <property type="entry name" value="PepSY-ass_TM"/>
</dbReference>
<sequence>MKGKKNSSKSAFRRLNDWLHLWLGLTSGIVVFIVSITGCIYVFQQDIKDALEPWRFVEAQDKPFVPPSQLLDTAQAYMPGQQPTGLTYSNKEGAAAVGYMGSGNGEADFIAIFINPYTGEFLKKQTHGEGHFDFFHFIIDGHRALWLPYEIGRPIVGIATLIFVVLLVTGLVMWWPKKWNKTNIDKSFKIKWNGSFKRVNYDLHNVVGFYSLILAFVLAVTGLVWSFEWFGNGLYYITSGGESKPVHHHPHSDVSKAGMFAGDTVSMLDKAWYKTLALEPDAQGWYMTPILEDEEDAIELTAYKDFGSWYNRNEYYYDQHTLELYRVQSDKFSEASLADQLVMLNYDIHVGIVWGMPGKILAFFISLICASLPITGFLVWWNKKKKVKKKDSIMNRQANTMAFNVS</sequence>
<dbReference type="EMBL" id="JACRVF010000004">
    <property type="protein sequence ID" value="MBC5993990.1"/>
    <property type="molecule type" value="Genomic_DNA"/>
</dbReference>
<gene>
    <name evidence="2" type="ORF">H8S84_14170</name>
</gene>
<accession>A0A923N6W8</accession>
<evidence type="ECO:0000313" key="3">
    <source>
        <dbReference type="Proteomes" id="UP000603640"/>
    </source>
</evidence>
<protein>
    <submittedName>
        <fullName evidence="2">PepSY domain-containing protein</fullName>
    </submittedName>
</protein>
<reference evidence="2" key="1">
    <citation type="submission" date="2020-08" db="EMBL/GenBank/DDBJ databases">
        <title>Pontibacter sp. SD6 16S ribosomal RNA gene Genome sequencing and assembly.</title>
        <authorList>
            <person name="Kang M."/>
        </authorList>
    </citation>
    <scope>NUCLEOTIDE SEQUENCE</scope>
    <source>
        <strain evidence="2">SD6</strain>
    </source>
</reference>
<keyword evidence="1" id="KW-0812">Transmembrane</keyword>
<feature type="transmembrane region" description="Helical" evidence="1">
    <location>
        <begin position="207"/>
        <end position="227"/>
    </location>
</feature>
<feature type="transmembrane region" description="Helical" evidence="1">
    <location>
        <begin position="21"/>
        <end position="43"/>
    </location>
</feature>
<dbReference type="AlphaFoldDB" id="A0A923N6W8"/>
<keyword evidence="1" id="KW-0472">Membrane</keyword>
<feature type="transmembrane region" description="Helical" evidence="1">
    <location>
        <begin position="360"/>
        <end position="381"/>
    </location>
</feature>
<dbReference type="RefSeq" id="WP_187068014.1">
    <property type="nucleotide sequence ID" value="NZ_JACRVF010000004.1"/>
</dbReference>
<dbReference type="Pfam" id="PF03929">
    <property type="entry name" value="PepSY_TM"/>
    <property type="match status" value="1"/>
</dbReference>
<comment type="caution">
    <text evidence="2">The sequence shown here is derived from an EMBL/GenBank/DDBJ whole genome shotgun (WGS) entry which is preliminary data.</text>
</comment>
<keyword evidence="1" id="KW-1133">Transmembrane helix</keyword>
<evidence type="ECO:0000256" key="1">
    <source>
        <dbReference type="SAM" id="Phobius"/>
    </source>
</evidence>
<name>A0A923N6W8_9BACT</name>
<dbReference type="Proteomes" id="UP000603640">
    <property type="component" value="Unassembled WGS sequence"/>
</dbReference>
<organism evidence="2 3">
    <name type="scientific">Pontibacter cellulosilyticus</name>
    <dbReference type="NCBI Taxonomy" id="1720253"/>
    <lineage>
        <taxon>Bacteria</taxon>
        <taxon>Pseudomonadati</taxon>
        <taxon>Bacteroidota</taxon>
        <taxon>Cytophagia</taxon>
        <taxon>Cytophagales</taxon>
        <taxon>Hymenobacteraceae</taxon>
        <taxon>Pontibacter</taxon>
    </lineage>
</organism>
<dbReference type="PANTHER" id="PTHR34219">
    <property type="entry name" value="IRON-REGULATED INNER MEMBRANE PROTEIN-RELATED"/>
    <property type="match status" value="1"/>
</dbReference>
<dbReference type="PANTHER" id="PTHR34219:SF3">
    <property type="entry name" value="BLL7967 PROTEIN"/>
    <property type="match status" value="1"/>
</dbReference>